<reference evidence="2 3" key="1">
    <citation type="submission" date="2016-07" db="EMBL/GenBank/DDBJ databases">
        <title>Pervasive Adenine N6-methylation of Active Genes in Fungi.</title>
        <authorList>
            <consortium name="DOE Joint Genome Institute"/>
            <person name="Mondo S.J."/>
            <person name="Dannebaum R.O."/>
            <person name="Kuo R.C."/>
            <person name="Labutti K."/>
            <person name="Haridas S."/>
            <person name="Kuo A."/>
            <person name="Salamov A."/>
            <person name="Ahrendt S.R."/>
            <person name="Lipzen A."/>
            <person name="Sullivan W."/>
            <person name="Andreopoulos W.B."/>
            <person name="Clum A."/>
            <person name="Lindquist E."/>
            <person name="Daum C."/>
            <person name="Ramamoorthy G.K."/>
            <person name="Gryganskyi A."/>
            <person name="Culley D."/>
            <person name="Magnuson J.K."/>
            <person name="James T.Y."/>
            <person name="O'Malley M.A."/>
            <person name="Stajich J.E."/>
            <person name="Spatafora J.W."/>
            <person name="Visel A."/>
            <person name="Grigoriev I.V."/>
        </authorList>
    </citation>
    <scope>NUCLEOTIDE SEQUENCE [LARGE SCALE GENOMIC DNA]</scope>
    <source>
        <strain evidence="2 3">NRRL 3301</strain>
    </source>
</reference>
<comment type="caution">
    <text evidence="2">The sequence shown here is derived from an EMBL/GenBank/DDBJ whole genome shotgun (WGS) entry which is preliminary data.</text>
</comment>
<dbReference type="EMBL" id="MCGT01000036">
    <property type="protein sequence ID" value="ORX46809.1"/>
    <property type="molecule type" value="Genomic_DNA"/>
</dbReference>
<dbReference type="OrthoDB" id="2288154at2759"/>
<name>A0A1X2G772_9FUNG</name>
<dbReference type="AlphaFoldDB" id="A0A1X2G772"/>
<organism evidence="2 3">
    <name type="scientific">Hesseltinella vesiculosa</name>
    <dbReference type="NCBI Taxonomy" id="101127"/>
    <lineage>
        <taxon>Eukaryota</taxon>
        <taxon>Fungi</taxon>
        <taxon>Fungi incertae sedis</taxon>
        <taxon>Mucoromycota</taxon>
        <taxon>Mucoromycotina</taxon>
        <taxon>Mucoromycetes</taxon>
        <taxon>Mucorales</taxon>
        <taxon>Cunninghamellaceae</taxon>
        <taxon>Hesseltinella</taxon>
    </lineage>
</organism>
<dbReference type="Proteomes" id="UP000242146">
    <property type="component" value="Unassembled WGS sequence"/>
</dbReference>
<keyword evidence="3" id="KW-1185">Reference proteome</keyword>
<proteinExistence type="predicted"/>
<gene>
    <name evidence="2" type="ORF">DM01DRAFT_1148563</name>
</gene>
<evidence type="ECO:0000256" key="1">
    <source>
        <dbReference type="SAM" id="MobiDB-lite"/>
    </source>
</evidence>
<sequence>MISCPNPAFRALTHLVVAAESALVKPCVQPSHDIAILKYSTQGSSSLMPAPPDLPESVLPSRDRNASTNPLRRINAENRKTDLEWANDFVEDCKAKKTKMNWKMCFDMGRAAGYFSTYANPLSLKNTFNGLKSKK</sequence>
<protein>
    <submittedName>
        <fullName evidence="2">Uncharacterized protein</fullName>
    </submittedName>
</protein>
<evidence type="ECO:0000313" key="3">
    <source>
        <dbReference type="Proteomes" id="UP000242146"/>
    </source>
</evidence>
<evidence type="ECO:0000313" key="2">
    <source>
        <dbReference type="EMBL" id="ORX46809.1"/>
    </source>
</evidence>
<feature type="region of interest" description="Disordered" evidence="1">
    <location>
        <begin position="44"/>
        <end position="69"/>
    </location>
</feature>
<accession>A0A1X2G772</accession>